<gene>
    <name evidence="2" type="ORF">MPPM_2575</name>
</gene>
<proteinExistence type="predicted"/>
<feature type="signal peptide" evidence="1">
    <location>
        <begin position="1"/>
        <end position="15"/>
    </location>
</feature>
<organism evidence="2 3">
    <name type="scientific">Methylorubrum populi</name>
    <dbReference type="NCBI Taxonomy" id="223967"/>
    <lineage>
        <taxon>Bacteria</taxon>
        <taxon>Pseudomonadati</taxon>
        <taxon>Pseudomonadota</taxon>
        <taxon>Alphaproteobacteria</taxon>
        <taxon>Hyphomicrobiales</taxon>
        <taxon>Methylobacteriaceae</taxon>
        <taxon>Methylorubrum</taxon>
    </lineage>
</organism>
<protein>
    <submittedName>
        <fullName evidence="2">Uncharacterized protein</fullName>
    </submittedName>
</protein>
<evidence type="ECO:0000313" key="2">
    <source>
        <dbReference type="EMBL" id="BAU91180.1"/>
    </source>
</evidence>
<dbReference type="RefSeq" id="WP_157914178.1">
    <property type="nucleotide sequence ID" value="NZ_AP014809.1"/>
</dbReference>
<evidence type="ECO:0000256" key="1">
    <source>
        <dbReference type="SAM" id="SignalP"/>
    </source>
</evidence>
<dbReference type="AlphaFoldDB" id="A0A160PHU9"/>
<feature type="chain" id="PRO_5012655795" evidence="1">
    <location>
        <begin position="16"/>
        <end position="65"/>
    </location>
</feature>
<keyword evidence="1" id="KW-0732">Signal</keyword>
<dbReference type="Proteomes" id="UP000218288">
    <property type="component" value="Chromosome"/>
</dbReference>
<accession>A0A160PHU9</accession>
<reference evidence="2 3" key="1">
    <citation type="journal article" date="2016" name="Genome Announc.">
        <title>Complete Genome Sequence of Methylobacterium populi P-1M, Isolated from Pink-Pigmented Household Biofilm.</title>
        <authorList>
            <person name="Morohoshi T."/>
            <person name="Ikeda T."/>
        </authorList>
    </citation>
    <scope>NUCLEOTIDE SEQUENCE [LARGE SCALE GENOMIC DNA]</scope>
    <source>
        <strain evidence="2 3">P-1M</strain>
    </source>
</reference>
<name>A0A160PHU9_9HYPH</name>
<dbReference type="EMBL" id="AP014809">
    <property type="protein sequence ID" value="BAU91180.1"/>
    <property type="molecule type" value="Genomic_DNA"/>
</dbReference>
<sequence length="65" mass="6784">MSVVLILFLSGASPAADHSVAAESFTTMQACEAAGRREQSLRRGRIVLWACVTRAPSGSIPPASP</sequence>
<evidence type="ECO:0000313" key="3">
    <source>
        <dbReference type="Proteomes" id="UP000218288"/>
    </source>
</evidence>